<dbReference type="Proteomes" id="UP000291613">
    <property type="component" value="Unassembled WGS sequence"/>
</dbReference>
<keyword evidence="6 7" id="KW-0460">Magnesium</keyword>
<dbReference type="Gene3D" id="3.30.540.10">
    <property type="entry name" value="Fructose-1,6-Bisphosphatase, subunit A, domain 1"/>
    <property type="match status" value="1"/>
</dbReference>
<dbReference type="GO" id="GO:0046854">
    <property type="term" value="P:phosphatidylinositol phosphate biosynthetic process"/>
    <property type="evidence" value="ECO:0007669"/>
    <property type="project" value="InterPro"/>
</dbReference>
<gene>
    <name evidence="6 8" type="primary">cysQ</name>
    <name evidence="8" type="ORF">EYR15_09660</name>
</gene>
<dbReference type="EC" id="3.1.3.7" evidence="6"/>
<dbReference type="GO" id="GO:0000103">
    <property type="term" value="P:sulfate assimilation"/>
    <property type="evidence" value="ECO:0007669"/>
    <property type="project" value="TreeGrafter"/>
</dbReference>
<feature type="binding site" evidence="6">
    <location>
        <position position="220"/>
    </location>
    <ligand>
        <name>substrate</name>
    </ligand>
</feature>
<evidence type="ECO:0000256" key="5">
    <source>
        <dbReference type="ARBA" id="ARBA00023136"/>
    </source>
</evidence>
<comment type="cofactor">
    <cofactor evidence="6 7">
        <name>Mg(2+)</name>
        <dbReference type="ChEBI" id="CHEBI:18420"/>
    </cofactor>
</comment>
<dbReference type="AlphaFoldDB" id="A0A4Q9GKR4"/>
<evidence type="ECO:0000256" key="4">
    <source>
        <dbReference type="ARBA" id="ARBA00022801"/>
    </source>
</evidence>
<keyword evidence="2 6" id="KW-1003">Cell membrane</keyword>
<feature type="binding site" evidence="6">
    <location>
        <position position="88"/>
    </location>
    <ligand>
        <name>Mg(2+)</name>
        <dbReference type="ChEBI" id="CHEBI:18420"/>
        <label>2</label>
    </ligand>
</feature>
<dbReference type="InterPro" id="IPR000760">
    <property type="entry name" value="Inositol_monophosphatase-like"/>
</dbReference>
<dbReference type="InterPro" id="IPR006240">
    <property type="entry name" value="CysQ"/>
</dbReference>
<sequence length="265" mass="27648">MPDLSTLRALAALCVEAGRVILDVYEKEAIEVRSKEDRSPVTEADEAAEAVLITGLAVLYPGISIIAEEASSRDGVPGDCPPRFLLVDPLDGTREFIARNGEFTVNVGLVEDGRAVAGCVHAPALGATWIGAKGLGAFVARAALRETPTADAWTPIATRIGGETLCAVASRSHSNTETEDFLSTLAIGHRRSAGSSLKFCLVAEGEADVYPRFGPTMEWDTAAGHAVLSAAGGSVMTPEGGAFLYGKVDKGFRNGGFVAWGREAG</sequence>
<protein>
    <recommendedName>
        <fullName evidence="6">3'(2'),5'-bisphosphate nucleotidase CysQ</fullName>
        <ecNumber evidence="6">3.1.3.7</ecNumber>
    </recommendedName>
    <alternativeName>
        <fullName evidence="6">3'(2'),5-bisphosphonucleoside 3'(2')-phosphohydrolase</fullName>
    </alternativeName>
    <alternativeName>
        <fullName evidence="6">3'-phosphoadenosine 5'-phosphate phosphatase</fullName>
        <shortName evidence="6">PAP phosphatase</shortName>
    </alternativeName>
</protein>
<feature type="binding site" evidence="6">
    <location>
        <position position="88"/>
    </location>
    <ligand>
        <name>Mg(2+)</name>
        <dbReference type="ChEBI" id="CHEBI:18420"/>
        <label>1</label>
    </ligand>
</feature>
<dbReference type="PROSITE" id="PS00630">
    <property type="entry name" value="IMP_2"/>
    <property type="match status" value="1"/>
</dbReference>
<keyword evidence="4 6" id="KW-0378">Hydrolase</keyword>
<evidence type="ECO:0000256" key="2">
    <source>
        <dbReference type="ARBA" id="ARBA00022475"/>
    </source>
</evidence>
<dbReference type="OrthoDB" id="9785695at2"/>
<keyword evidence="5 6" id="KW-0472">Membrane</keyword>
<dbReference type="EMBL" id="SIUB01000004">
    <property type="protein sequence ID" value="TBN53284.1"/>
    <property type="molecule type" value="Genomic_DNA"/>
</dbReference>
<comment type="similarity">
    <text evidence="1 6">Belongs to the inositol monophosphatase superfamily. CysQ family.</text>
</comment>
<dbReference type="PRINTS" id="PR00377">
    <property type="entry name" value="IMPHPHTASES"/>
</dbReference>
<dbReference type="InterPro" id="IPR050725">
    <property type="entry name" value="CysQ/Inositol_MonoPase"/>
</dbReference>
<feature type="binding site" evidence="7">
    <location>
        <position position="68"/>
    </location>
    <ligand>
        <name>Mg(2+)</name>
        <dbReference type="ChEBI" id="CHEBI:18420"/>
        <label>1</label>
        <note>catalytic</note>
    </ligand>
</feature>
<dbReference type="SUPFAM" id="SSF56655">
    <property type="entry name" value="Carbohydrate phosphatase"/>
    <property type="match status" value="1"/>
</dbReference>
<comment type="subcellular location">
    <subcellularLocation>
        <location evidence="6">Cell inner membrane</location>
        <topology evidence="6">Peripheral membrane protein</topology>
        <orientation evidence="6">Cytoplasmic side</orientation>
    </subcellularLocation>
</comment>
<comment type="catalytic activity">
    <reaction evidence="6">
        <text>adenosine 3',5'-bisphosphate + H2O = AMP + phosphate</text>
        <dbReference type="Rhea" id="RHEA:10040"/>
        <dbReference type="ChEBI" id="CHEBI:15377"/>
        <dbReference type="ChEBI" id="CHEBI:43474"/>
        <dbReference type="ChEBI" id="CHEBI:58343"/>
        <dbReference type="ChEBI" id="CHEBI:456215"/>
        <dbReference type="EC" id="3.1.3.7"/>
    </reaction>
</comment>
<dbReference type="GO" id="GO:0008441">
    <property type="term" value="F:3'(2'),5'-bisphosphate nucleotidase activity"/>
    <property type="evidence" value="ECO:0007669"/>
    <property type="project" value="UniProtKB-UniRule"/>
</dbReference>
<evidence type="ECO:0000256" key="1">
    <source>
        <dbReference type="ARBA" id="ARBA00005289"/>
    </source>
</evidence>
<organism evidence="8 9">
    <name type="scientific">Hansschlegelia quercus</name>
    <dbReference type="NCBI Taxonomy" id="2528245"/>
    <lineage>
        <taxon>Bacteria</taxon>
        <taxon>Pseudomonadati</taxon>
        <taxon>Pseudomonadota</taxon>
        <taxon>Alphaproteobacteria</taxon>
        <taxon>Hyphomicrobiales</taxon>
        <taxon>Methylopilaceae</taxon>
        <taxon>Hansschlegelia</taxon>
    </lineage>
</organism>
<feature type="binding site" evidence="6">
    <location>
        <position position="90"/>
    </location>
    <ligand>
        <name>Mg(2+)</name>
        <dbReference type="ChEBI" id="CHEBI:18420"/>
        <label>1</label>
    </ligand>
</feature>
<feature type="binding site" evidence="7">
    <location>
        <position position="88"/>
    </location>
    <ligand>
        <name>Mg(2+)</name>
        <dbReference type="ChEBI" id="CHEBI:18420"/>
        <label>1</label>
        <note>catalytic</note>
    </ligand>
</feature>
<dbReference type="PANTHER" id="PTHR43028:SF5">
    <property type="entry name" value="3'(2'),5'-BISPHOSPHATE NUCLEOTIDASE 1"/>
    <property type="match status" value="1"/>
</dbReference>
<dbReference type="GO" id="GO:0050427">
    <property type="term" value="P:3'-phosphoadenosine 5'-phosphosulfate metabolic process"/>
    <property type="evidence" value="ECO:0007669"/>
    <property type="project" value="TreeGrafter"/>
</dbReference>
<feature type="binding site" evidence="6">
    <location>
        <begin position="90"/>
        <end position="93"/>
    </location>
    <ligand>
        <name>substrate</name>
    </ligand>
</feature>
<dbReference type="NCBIfam" id="TIGR01331">
    <property type="entry name" value="bisphos_cysQ"/>
    <property type="match status" value="1"/>
</dbReference>
<feature type="binding site" evidence="7">
    <location>
        <position position="91"/>
    </location>
    <ligand>
        <name>Mg(2+)</name>
        <dbReference type="ChEBI" id="CHEBI:18420"/>
        <label>1</label>
        <note>catalytic</note>
    </ligand>
</feature>
<evidence type="ECO:0000256" key="7">
    <source>
        <dbReference type="PIRSR" id="PIRSR600760-2"/>
    </source>
</evidence>
<proteinExistence type="inferred from homology"/>
<dbReference type="Gene3D" id="3.40.190.80">
    <property type="match status" value="1"/>
</dbReference>
<feature type="binding site" evidence="6 7">
    <location>
        <position position="220"/>
    </location>
    <ligand>
        <name>Mg(2+)</name>
        <dbReference type="ChEBI" id="CHEBI:18420"/>
        <label>2</label>
    </ligand>
</feature>
<evidence type="ECO:0000256" key="3">
    <source>
        <dbReference type="ARBA" id="ARBA00022519"/>
    </source>
</evidence>
<evidence type="ECO:0000256" key="6">
    <source>
        <dbReference type="HAMAP-Rule" id="MF_02095"/>
    </source>
</evidence>
<dbReference type="Pfam" id="PF00459">
    <property type="entry name" value="Inositol_P"/>
    <property type="match status" value="1"/>
</dbReference>
<feature type="binding site" evidence="6">
    <location>
        <position position="68"/>
    </location>
    <ligand>
        <name>substrate</name>
    </ligand>
</feature>
<accession>A0A4Q9GKR4</accession>
<feature type="binding site" evidence="7">
    <location>
        <position position="90"/>
    </location>
    <ligand>
        <name>Mg(2+)</name>
        <dbReference type="ChEBI" id="CHEBI:18420"/>
        <label>2</label>
    </ligand>
</feature>
<keyword evidence="3 6" id="KW-0997">Cell inner membrane</keyword>
<dbReference type="GO" id="GO:0005886">
    <property type="term" value="C:plasma membrane"/>
    <property type="evidence" value="ECO:0007669"/>
    <property type="project" value="UniProtKB-SubCell"/>
</dbReference>
<dbReference type="CDD" id="cd01638">
    <property type="entry name" value="CysQ"/>
    <property type="match status" value="1"/>
</dbReference>
<feature type="binding site" evidence="6">
    <location>
        <position position="68"/>
    </location>
    <ligand>
        <name>Mg(2+)</name>
        <dbReference type="ChEBI" id="CHEBI:18420"/>
        <label>1</label>
    </ligand>
</feature>
<comment type="function">
    <text evidence="6">Converts adenosine-3',5'-bisphosphate (PAP) to AMP.</text>
</comment>
<dbReference type="RefSeq" id="WP_131003342.1">
    <property type="nucleotide sequence ID" value="NZ_JBHSZR010000007.1"/>
</dbReference>
<reference evidence="8 9" key="1">
    <citation type="submission" date="2019-02" db="EMBL/GenBank/DDBJ databases">
        <title>Hansschlegelia quercus sp. nov., a novel methylotrophic bacterium from buds of oak (Quercus robur L.).</title>
        <authorList>
            <person name="Agafonova N.V."/>
            <person name="Kaparullina E.N."/>
            <person name="Grouzdev D.S."/>
            <person name="Doronina N.V."/>
        </authorList>
    </citation>
    <scope>NUCLEOTIDE SEQUENCE [LARGE SCALE GENOMIC DNA]</scope>
    <source>
        <strain evidence="8 9">Dub</strain>
    </source>
</reference>
<dbReference type="PANTHER" id="PTHR43028">
    <property type="entry name" value="3'(2'),5'-BISPHOSPHATE NUCLEOTIDASE 1"/>
    <property type="match status" value="1"/>
</dbReference>
<evidence type="ECO:0000313" key="9">
    <source>
        <dbReference type="Proteomes" id="UP000291613"/>
    </source>
</evidence>
<evidence type="ECO:0000313" key="8">
    <source>
        <dbReference type="EMBL" id="TBN53284.1"/>
    </source>
</evidence>
<dbReference type="HAMAP" id="MF_02095">
    <property type="entry name" value="CysQ"/>
    <property type="match status" value="1"/>
</dbReference>
<keyword evidence="6 7" id="KW-0479">Metal-binding</keyword>
<dbReference type="InterPro" id="IPR020550">
    <property type="entry name" value="Inositol_monophosphatase_CS"/>
</dbReference>
<feature type="binding site" evidence="6">
    <location>
        <position position="91"/>
    </location>
    <ligand>
        <name>Mg(2+)</name>
        <dbReference type="ChEBI" id="CHEBI:18420"/>
        <label>2</label>
    </ligand>
</feature>
<dbReference type="GO" id="GO:0000287">
    <property type="term" value="F:magnesium ion binding"/>
    <property type="evidence" value="ECO:0007669"/>
    <property type="project" value="UniProtKB-UniRule"/>
</dbReference>
<keyword evidence="9" id="KW-1185">Reference proteome</keyword>
<comment type="caution">
    <text evidence="8">The sequence shown here is derived from an EMBL/GenBank/DDBJ whole genome shotgun (WGS) entry which is preliminary data.</text>
</comment>
<name>A0A4Q9GKR4_9HYPH</name>